<evidence type="ECO:0000256" key="5">
    <source>
        <dbReference type="ARBA" id="ARBA00023049"/>
    </source>
</evidence>
<comment type="cofactor">
    <cofactor evidence="6 7">
        <name>Zn(2+)</name>
        <dbReference type="ChEBI" id="CHEBI:29105"/>
    </cofactor>
    <text evidence="6 7">Binds 1 zinc ion per subunit.</text>
</comment>
<dbReference type="EC" id="3.4.24.-" evidence="7"/>
<evidence type="ECO:0000256" key="1">
    <source>
        <dbReference type="ARBA" id="ARBA00022670"/>
    </source>
</evidence>
<keyword evidence="4 6" id="KW-0862">Zinc</keyword>
<keyword evidence="2 6" id="KW-0479">Metal-binding</keyword>
<dbReference type="PANTHER" id="PTHR10127:SF780">
    <property type="entry name" value="METALLOENDOPEPTIDASE"/>
    <property type="match status" value="1"/>
</dbReference>
<protein>
    <recommendedName>
        <fullName evidence="7">Metalloendopeptidase</fullName>
        <ecNumber evidence="7">3.4.24.-</ecNumber>
    </recommendedName>
</protein>
<evidence type="ECO:0000256" key="3">
    <source>
        <dbReference type="ARBA" id="ARBA00022801"/>
    </source>
</evidence>
<dbReference type="Proteomes" id="UP001174909">
    <property type="component" value="Unassembled WGS sequence"/>
</dbReference>
<dbReference type="InterPro" id="IPR006026">
    <property type="entry name" value="Peptidase_Metallo"/>
</dbReference>
<comment type="caution">
    <text evidence="10">The sequence shown here is derived from an EMBL/GenBank/DDBJ whole genome shotgun (WGS) entry which is preliminary data.</text>
</comment>
<keyword evidence="11" id="KW-1185">Reference proteome</keyword>
<dbReference type="GO" id="GO:0004222">
    <property type="term" value="F:metalloendopeptidase activity"/>
    <property type="evidence" value="ECO:0007669"/>
    <property type="project" value="UniProtKB-UniRule"/>
</dbReference>
<feature type="binding site" evidence="6">
    <location>
        <position position="223"/>
    </location>
    <ligand>
        <name>Zn(2+)</name>
        <dbReference type="ChEBI" id="CHEBI:29105"/>
        <note>catalytic</note>
    </ligand>
</feature>
<dbReference type="GO" id="GO:0006508">
    <property type="term" value="P:proteolysis"/>
    <property type="evidence" value="ECO:0007669"/>
    <property type="project" value="UniProtKB-KW"/>
</dbReference>
<dbReference type="Pfam" id="PF01400">
    <property type="entry name" value="Astacin"/>
    <property type="match status" value="1"/>
</dbReference>
<evidence type="ECO:0000313" key="11">
    <source>
        <dbReference type="Proteomes" id="UP001174909"/>
    </source>
</evidence>
<evidence type="ECO:0000256" key="2">
    <source>
        <dbReference type="ARBA" id="ARBA00022723"/>
    </source>
</evidence>
<keyword evidence="7" id="KW-0732">Signal</keyword>
<feature type="binding site" evidence="6">
    <location>
        <position position="229"/>
    </location>
    <ligand>
        <name>Zn(2+)</name>
        <dbReference type="ChEBI" id="CHEBI:29105"/>
        <note>catalytic</note>
    </ligand>
</feature>
<dbReference type="GO" id="GO:0008270">
    <property type="term" value="F:zinc ion binding"/>
    <property type="evidence" value="ECO:0007669"/>
    <property type="project" value="UniProtKB-UniRule"/>
</dbReference>
<dbReference type="InterPro" id="IPR024079">
    <property type="entry name" value="MetalloPept_cat_dom_sf"/>
</dbReference>
<feature type="chain" id="PRO_5041485839" description="Metalloendopeptidase" evidence="7">
    <location>
        <begin position="24"/>
        <end position="293"/>
    </location>
</feature>
<reference evidence="10" key="1">
    <citation type="submission" date="2023-03" db="EMBL/GenBank/DDBJ databases">
        <authorList>
            <person name="Steffen K."/>
            <person name="Cardenas P."/>
        </authorList>
    </citation>
    <scope>NUCLEOTIDE SEQUENCE</scope>
</reference>
<dbReference type="PROSITE" id="PS51864">
    <property type="entry name" value="ASTACIN"/>
    <property type="match status" value="1"/>
</dbReference>
<feature type="binding site" evidence="6">
    <location>
        <position position="219"/>
    </location>
    <ligand>
        <name>Zn(2+)</name>
        <dbReference type="ChEBI" id="CHEBI:29105"/>
        <note>catalytic</note>
    </ligand>
</feature>
<proteinExistence type="predicted"/>
<comment type="caution">
    <text evidence="6">Lacks conserved residue(s) required for the propagation of feature annotation.</text>
</comment>
<feature type="domain" description="Peptidase M12A" evidence="9">
    <location>
        <begin position="113"/>
        <end position="293"/>
    </location>
</feature>
<feature type="compositionally biased region" description="Low complexity" evidence="8">
    <location>
        <begin position="41"/>
        <end position="54"/>
    </location>
</feature>
<feature type="signal peptide" evidence="7">
    <location>
        <begin position="1"/>
        <end position="23"/>
    </location>
</feature>
<keyword evidence="5 6" id="KW-0482">Metalloprotease</keyword>
<keyword evidence="1 6" id="KW-0645">Protease</keyword>
<name>A0AA35X6D1_GEOBA</name>
<dbReference type="SUPFAM" id="SSF55486">
    <property type="entry name" value="Metalloproteases ('zincins'), catalytic domain"/>
    <property type="match status" value="1"/>
</dbReference>
<sequence>MMIVSNWTMRKFHIASLLVLVCARVVPCMPVTSPPRPPRSPSAGSSEGAGDGEPANSTRPEPEVERAGDEGRDSTGEDQDDYFQGDIRLMPFDDPYNLYRTVFKRMAFDREGSGMADVDLSSITSRLWPSGIVPFRFDQDTSMEYRHYFSEAMNEWTRSTCLEFEQIGDYNISADQNYILFTDKHGCSSYVGMIGGAQEVSINSGCVSKGSQGKGHAMHELGHAIGLWHEHSRWDRDNYIRIVRENVRDNAYYNFGTIAQEKWPISRTLATTCSASCTTERGASQRTTTVPSR</sequence>
<evidence type="ECO:0000256" key="8">
    <source>
        <dbReference type="SAM" id="MobiDB-lite"/>
    </source>
</evidence>
<dbReference type="PANTHER" id="PTHR10127">
    <property type="entry name" value="DISCOIDIN, CUB, EGF, LAMININ , AND ZINC METALLOPROTEASE DOMAIN CONTAINING"/>
    <property type="match status" value="1"/>
</dbReference>
<gene>
    <name evidence="10" type="ORF">GBAR_LOCUS22944</name>
</gene>
<feature type="active site" evidence="6">
    <location>
        <position position="220"/>
    </location>
</feature>
<evidence type="ECO:0000259" key="9">
    <source>
        <dbReference type="PROSITE" id="PS51864"/>
    </source>
</evidence>
<keyword evidence="3 6" id="KW-0378">Hydrolase</keyword>
<evidence type="ECO:0000256" key="7">
    <source>
        <dbReference type="RuleBase" id="RU361183"/>
    </source>
</evidence>
<organism evidence="10 11">
    <name type="scientific">Geodia barretti</name>
    <name type="common">Barrett's horny sponge</name>
    <dbReference type="NCBI Taxonomy" id="519541"/>
    <lineage>
        <taxon>Eukaryota</taxon>
        <taxon>Metazoa</taxon>
        <taxon>Porifera</taxon>
        <taxon>Demospongiae</taxon>
        <taxon>Heteroscleromorpha</taxon>
        <taxon>Tetractinellida</taxon>
        <taxon>Astrophorina</taxon>
        <taxon>Geodiidae</taxon>
        <taxon>Geodia</taxon>
    </lineage>
</organism>
<evidence type="ECO:0000256" key="6">
    <source>
        <dbReference type="PROSITE-ProRule" id="PRU01211"/>
    </source>
</evidence>
<evidence type="ECO:0000313" key="10">
    <source>
        <dbReference type="EMBL" id="CAI8041261.1"/>
    </source>
</evidence>
<accession>A0AA35X6D1</accession>
<dbReference type="InterPro" id="IPR001506">
    <property type="entry name" value="Peptidase_M12A"/>
</dbReference>
<dbReference type="PRINTS" id="PR00480">
    <property type="entry name" value="ASTACIN"/>
</dbReference>
<dbReference type="SMART" id="SM00235">
    <property type="entry name" value="ZnMc"/>
    <property type="match status" value="1"/>
</dbReference>
<dbReference type="EMBL" id="CASHTH010003176">
    <property type="protein sequence ID" value="CAI8041261.1"/>
    <property type="molecule type" value="Genomic_DNA"/>
</dbReference>
<feature type="region of interest" description="Disordered" evidence="8">
    <location>
        <begin position="30"/>
        <end position="88"/>
    </location>
</feature>
<feature type="compositionally biased region" description="Basic and acidic residues" evidence="8">
    <location>
        <begin position="60"/>
        <end position="75"/>
    </location>
</feature>
<evidence type="ECO:0000256" key="4">
    <source>
        <dbReference type="ARBA" id="ARBA00022833"/>
    </source>
</evidence>
<dbReference type="AlphaFoldDB" id="A0AA35X6D1"/>
<dbReference type="Gene3D" id="3.40.390.10">
    <property type="entry name" value="Collagenase (Catalytic Domain)"/>
    <property type="match status" value="1"/>
</dbReference>